<dbReference type="Proteomes" id="UP000078597">
    <property type="component" value="Unassembled WGS sequence"/>
</dbReference>
<evidence type="ECO:0000313" key="10">
    <source>
        <dbReference type="EMBL" id="SCO92924.1"/>
    </source>
</evidence>
<accession>A0A1A8W4M8</accession>
<comment type="subcellular location">
    <subcellularLocation>
        <location evidence="1">Membrane</location>
        <topology evidence="1">Multi-pass membrane protein</topology>
    </subcellularLocation>
</comment>
<dbReference type="KEGG" id="pmal:PMUG01_11017500"/>
<comment type="similarity">
    <text evidence="6">Belongs to the mitochondrial carrier (TC 2.A.29) family.</text>
</comment>
<keyword evidence="4 5" id="KW-0472">Membrane</keyword>
<reference evidence="10 12" key="3">
    <citation type="submission" date="2016-06" db="EMBL/GenBank/DDBJ databases">
        <authorList>
            <consortium name="Pathogen Informatics"/>
        </authorList>
    </citation>
    <scope>NUCLEOTIDE SEQUENCE [LARGE SCALE GENOMIC DNA]</scope>
</reference>
<evidence type="ECO:0000313" key="11">
    <source>
        <dbReference type="Proteomes" id="UP000078597"/>
    </source>
</evidence>
<feature type="compositionally biased region" description="Basic residues" evidence="7">
    <location>
        <begin position="146"/>
        <end position="161"/>
    </location>
</feature>
<evidence type="ECO:0000256" key="6">
    <source>
        <dbReference type="RuleBase" id="RU000488"/>
    </source>
</evidence>
<reference evidence="11" key="2">
    <citation type="submission" date="2016-05" db="EMBL/GenBank/DDBJ databases">
        <authorList>
            <person name="Naeem Raeece"/>
        </authorList>
    </citation>
    <scope>NUCLEOTIDE SEQUENCE [LARGE SCALE GENOMIC DNA]</scope>
</reference>
<gene>
    <name evidence="10" type="primary">PmUG01_11017500</name>
    <name evidence="9" type="ORF">PMALA_016740</name>
    <name evidence="10" type="ORF">PMUG01_11017500</name>
</gene>
<proteinExistence type="inferred from homology"/>
<evidence type="ECO:0000256" key="2">
    <source>
        <dbReference type="ARBA" id="ARBA00022692"/>
    </source>
</evidence>
<evidence type="ECO:0000256" key="3">
    <source>
        <dbReference type="ARBA" id="ARBA00022737"/>
    </source>
</evidence>
<dbReference type="InterPro" id="IPR023395">
    <property type="entry name" value="MCP_dom_sf"/>
</dbReference>
<protein>
    <submittedName>
        <fullName evidence="9">Mitochondrial carrier protein, putative</fullName>
    </submittedName>
</protein>
<feature type="region of interest" description="Disordered" evidence="7">
    <location>
        <begin position="126"/>
        <end position="166"/>
    </location>
</feature>
<keyword evidence="6" id="KW-0813">Transport</keyword>
<dbReference type="Pfam" id="PF00153">
    <property type="entry name" value="Mito_carr"/>
    <property type="match status" value="3"/>
</dbReference>
<evidence type="ECO:0000256" key="8">
    <source>
        <dbReference type="SAM" id="Phobius"/>
    </source>
</evidence>
<dbReference type="SUPFAM" id="SSF103506">
    <property type="entry name" value="Mitochondrial carrier"/>
    <property type="match status" value="1"/>
</dbReference>
<dbReference type="PROSITE" id="PS50920">
    <property type="entry name" value="SOLCAR"/>
    <property type="match status" value="3"/>
</dbReference>
<dbReference type="GeneID" id="39869635"/>
<feature type="compositionally biased region" description="Polar residues" evidence="7">
    <location>
        <begin position="132"/>
        <end position="143"/>
    </location>
</feature>
<dbReference type="EMBL" id="FLQW01000898">
    <property type="protein sequence ID" value="SBS86627.1"/>
    <property type="molecule type" value="Genomic_DNA"/>
</dbReference>
<evidence type="ECO:0000256" key="4">
    <source>
        <dbReference type="ARBA" id="ARBA00023136"/>
    </source>
</evidence>
<dbReference type="PANTHER" id="PTHR24089">
    <property type="entry name" value="SOLUTE CARRIER FAMILY 25"/>
    <property type="match status" value="1"/>
</dbReference>
<keyword evidence="3" id="KW-0677">Repeat</keyword>
<evidence type="ECO:0000256" key="7">
    <source>
        <dbReference type="SAM" id="MobiDB-lite"/>
    </source>
</evidence>
<dbReference type="GO" id="GO:0016020">
    <property type="term" value="C:membrane"/>
    <property type="evidence" value="ECO:0007669"/>
    <property type="project" value="UniProtKB-SubCell"/>
</dbReference>
<keyword evidence="2 5" id="KW-0812">Transmembrane</keyword>
<dbReference type="RefSeq" id="XP_028862364.1">
    <property type="nucleotide sequence ID" value="XM_029005813.1"/>
</dbReference>
<dbReference type="OrthoDB" id="270584at2759"/>
<dbReference type="EMBL" id="LT594632">
    <property type="protein sequence ID" value="SCO92924.1"/>
    <property type="molecule type" value="Genomic_DNA"/>
</dbReference>
<sequence length="517" mass="60380">MEIKKKDEKGEKKKKNENKILVCGLVSGILTKTLFAPFDRIKLFYQIQPMFYHYSEVRRKIQNTKKKYFKDRKKYISKNLLSNGLDKTEKKHFSSTSYSLNINKLVLNENVVFRNFKNCLNEIIKNSRPKNSKPQNSENINSESTHRKKGLKHERTHHDKRRNYNDASKTSLHQVFKKIYFYNNKNKLQLNNISKNYTLLNINANVRNTLRNKIMCLNTAKTARQPIKYQNIMQSFLFIIKEEGILGLWKGNLINTLRGGIVYSAKFGTNDIIKERYKKKKKKKEEKRVDILIKSATNKKSDTNNSVKKNEQKFNYYESVIAGYASGIIQKTISYPLDLLSIRVALGVNEKYLRNNNTLLYKKKSIFNIIREISINEGITGFFKGYVPTLLTGVPYVTLQMLFFDFYKNIFQNYFPHTSNSLSSIAFCSSVSGSLSNLSSLIIVFPGDTVRKRMMNNGIDNKNYIYKNTFHCIKNIYYLEGLRNFYYGLFPSMLKSVPSGAIQFMSYEILKYMISQK</sequence>
<dbReference type="VEuPathDB" id="PlasmoDB:PmUG01_11017500"/>
<dbReference type="OMA" id="NTFHCIK"/>
<dbReference type="Proteomes" id="UP000219813">
    <property type="component" value="Chromosome 11"/>
</dbReference>
<dbReference type="AlphaFoldDB" id="A0A1A8W4M8"/>
<organism evidence="9 11">
    <name type="scientific">Plasmodium malariae</name>
    <dbReference type="NCBI Taxonomy" id="5858"/>
    <lineage>
        <taxon>Eukaryota</taxon>
        <taxon>Sar</taxon>
        <taxon>Alveolata</taxon>
        <taxon>Apicomplexa</taxon>
        <taxon>Aconoidasida</taxon>
        <taxon>Haemosporida</taxon>
        <taxon>Plasmodiidae</taxon>
        <taxon>Plasmodium</taxon>
        <taxon>Plasmodium (Plasmodium)</taxon>
    </lineage>
</organism>
<keyword evidence="8" id="KW-1133">Transmembrane helix</keyword>
<evidence type="ECO:0000256" key="1">
    <source>
        <dbReference type="ARBA" id="ARBA00004141"/>
    </source>
</evidence>
<evidence type="ECO:0000313" key="12">
    <source>
        <dbReference type="Proteomes" id="UP000219813"/>
    </source>
</evidence>
<name>A0A1A8W4M8_PLAMA</name>
<feature type="transmembrane region" description="Helical" evidence="8">
    <location>
        <begin position="20"/>
        <end position="38"/>
    </location>
</feature>
<evidence type="ECO:0000313" key="9">
    <source>
        <dbReference type="EMBL" id="SBS86627.1"/>
    </source>
</evidence>
<feature type="repeat" description="Solcar" evidence="5">
    <location>
        <begin position="314"/>
        <end position="410"/>
    </location>
</feature>
<dbReference type="InterPro" id="IPR018108">
    <property type="entry name" value="MCP_transmembrane"/>
</dbReference>
<dbReference type="Gene3D" id="1.50.40.10">
    <property type="entry name" value="Mitochondrial carrier domain"/>
    <property type="match status" value="1"/>
</dbReference>
<feature type="repeat" description="Solcar" evidence="5">
    <location>
        <begin position="195"/>
        <end position="276"/>
    </location>
</feature>
<feature type="repeat" description="Solcar" evidence="5">
    <location>
        <begin position="424"/>
        <end position="513"/>
    </location>
</feature>
<reference evidence="9" key="1">
    <citation type="submission" date="2016-05" db="EMBL/GenBank/DDBJ databases">
        <authorList>
            <person name="Lavstsen T."/>
            <person name="Jespersen J.S."/>
        </authorList>
    </citation>
    <scope>NUCLEOTIDE SEQUENCE [LARGE SCALE GENOMIC DNA]</scope>
</reference>
<keyword evidence="12" id="KW-1185">Reference proteome</keyword>
<evidence type="ECO:0000256" key="5">
    <source>
        <dbReference type="PROSITE-ProRule" id="PRU00282"/>
    </source>
</evidence>